<dbReference type="Proteomes" id="UP000694569">
    <property type="component" value="Unplaced"/>
</dbReference>
<dbReference type="AlphaFoldDB" id="A0A8C5PA99"/>
<proteinExistence type="predicted"/>
<evidence type="ECO:0000256" key="1">
    <source>
        <dbReference type="ARBA" id="ARBA00022801"/>
    </source>
</evidence>
<dbReference type="PIRSF" id="PIRSF018169">
    <property type="entry name" value="PAF_acetylhydrolase"/>
    <property type="match status" value="1"/>
</dbReference>
<sequence>MGITLSLRPPPVTGPHAVGATDVMVGLGKEGSFFRLFYPCLPSAEQKHPLWVPHAEYIPGKIASLGFESRAAKYGAWLMMGRSQFPVAWESPFVDGKDRKPLIIFSHGLTSFRTVYSTLCTELASHGFLVAVVEHRDGSAGATYHLDSKPGNDNPQEVWVPFRKVEPGMKEFYLRNYQLHQRATECVRAVRVLENINAGISEPNIIKTDFHLQALKGRIDLDRVAIMGHSFGGGSALLSLIKDDIFRCVVALDAWMFPLEDTAYPKNKKPSLFINNEDFQTASSIQLMRKWNLGCKDSKILTVKGSVHSSPTDFHFLTGLMANKIIGTRGTTDPQTCLEATVISALSFLHKHLDLPDHIEKLENISEKVRAHIIADVPLTTTSKL</sequence>
<comment type="catalytic activity">
    <reaction evidence="4">
        <text>a 1-O-alkyl-2-acetyl-sn-glycero-3-phosphocholine + H2O = a 1-O-alkyl-sn-glycero-3-phosphocholine + acetate + H(+)</text>
        <dbReference type="Rhea" id="RHEA:17777"/>
        <dbReference type="ChEBI" id="CHEBI:15377"/>
        <dbReference type="ChEBI" id="CHEBI:15378"/>
        <dbReference type="ChEBI" id="CHEBI:30089"/>
        <dbReference type="ChEBI" id="CHEBI:30909"/>
        <dbReference type="ChEBI" id="CHEBI:36707"/>
        <dbReference type="EC" id="3.1.1.47"/>
    </reaction>
</comment>
<dbReference type="GeneTree" id="ENSGT00390000005233"/>
<name>A0A8C5PA99_9ANUR</name>
<keyword evidence="2 4" id="KW-0442">Lipid degradation</keyword>
<dbReference type="GO" id="GO:0003847">
    <property type="term" value="F:1-alkyl-2-acetylglycerophosphocholine esterase activity"/>
    <property type="evidence" value="ECO:0007669"/>
    <property type="project" value="UniProtKB-UniRule"/>
</dbReference>
<keyword evidence="3 4" id="KW-0443">Lipid metabolism</keyword>
<feature type="active site" description="Nucleophile" evidence="5">
    <location>
        <position position="230"/>
    </location>
</feature>
<dbReference type="GO" id="GO:0016042">
    <property type="term" value="P:lipid catabolic process"/>
    <property type="evidence" value="ECO:0007669"/>
    <property type="project" value="UniProtKB-KW"/>
</dbReference>
<reference evidence="6" key="2">
    <citation type="submission" date="2025-09" db="UniProtKB">
        <authorList>
            <consortium name="Ensembl"/>
        </authorList>
    </citation>
    <scope>IDENTIFICATION</scope>
</reference>
<dbReference type="PANTHER" id="PTHR10272:SF6">
    <property type="entry name" value="PLATELET-ACTIVATING FACTOR ACETYLHYDROLASE 2, CYTOPLASMIC"/>
    <property type="match status" value="1"/>
</dbReference>
<dbReference type="Pfam" id="PF03403">
    <property type="entry name" value="PAF-AH_p_II"/>
    <property type="match status" value="1"/>
</dbReference>
<evidence type="ECO:0000256" key="4">
    <source>
        <dbReference type="PIRNR" id="PIRNR018169"/>
    </source>
</evidence>
<protein>
    <recommendedName>
        <fullName evidence="4">Platelet-activating factor acetylhydrolase</fullName>
        <ecNumber evidence="4">3.1.1.47</ecNumber>
    </recommendedName>
</protein>
<dbReference type="Ensembl" id="ENSLLET00000009860.1">
    <property type="protein sequence ID" value="ENSLLEP00000009499.1"/>
    <property type="gene ID" value="ENSLLEG00000006046.1"/>
</dbReference>
<accession>A0A8C5PA99</accession>
<evidence type="ECO:0000256" key="3">
    <source>
        <dbReference type="ARBA" id="ARBA00023098"/>
    </source>
</evidence>
<feature type="active site" description="Charge relay system" evidence="5">
    <location>
        <position position="308"/>
    </location>
</feature>
<evidence type="ECO:0000313" key="6">
    <source>
        <dbReference type="Ensembl" id="ENSLLEP00000009499.1"/>
    </source>
</evidence>
<dbReference type="InterPro" id="IPR029058">
    <property type="entry name" value="AB_hydrolase_fold"/>
</dbReference>
<dbReference type="EC" id="3.1.1.47" evidence="4"/>
<reference evidence="6" key="1">
    <citation type="submission" date="2025-08" db="UniProtKB">
        <authorList>
            <consortium name="Ensembl"/>
        </authorList>
    </citation>
    <scope>IDENTIFICATION</scope>
</reference>
<dbReference type="Gene3D" id="3.40.50.1820">
    <property type="entry name" value="alpha/beta hydrolase"/>
    <property type="match status" value="1"/>
</dbReference>
<feature type="active site" description="Charge relay system" evidence="5">
    <location>
        <position position="253"/>
    </location>
</feature>
<organism evidence="6 7">
    <name type="scientific">Leptobrachium leishanense</name>
    <name type="common">Leishan spiny toad</name>
    <dbReference type="NCBI Taxonomy" id="445787"/>
    <lineage>
        <taxon>Eukaryota</taxon>
        <taxon>Metazoa</taxon>
        <taxon>Chordata</taxon>
        <taxon>Craniata</taxon>
        <taxon>Vertebrata</taxon>
        <taxon>Euteleostomi</taxon>
        <taxon>Amphibia</taxon>
        <taxon>Batrachia</taxon>
        <taxon>Anura</taxon>
        <taxon>Pelobatoidea</taxon>
        <taxon>Megophryidae</taxon>
        <taxon>Leptobrachium</taxon>
    </lineage>
</organism>
<keyword evidence="7" id="KW-1185">Reference proteome</keyword>
<dbReference type="OrthoDB" id="2363873at2759"/>
<dbReference type="SUPFAM" id="SSF53474">
    <property type="entry name" value="alpha/beta-Hydrolases"/>
    <property type="match status" value="1"/>
</dbReference>
<evidence type="ECO:0000313" key="7">
    <source>
        <dbReference type="Proteomes" id="UP000694569"/>
    </source>
</evidence>
<dbReference type="InterPro" id="IPR016715">
    <property type="entry name" value="PAF_acetylhydro_eukaryote"/>
</dbReference>
<dbReference type="PANTHER" id="PTHR10272">
    <property type="entry name" value="PLATELET-ACTIVATING FACTOR ACETYLHYDROLASE"/>
    <property type="match status" value="1"/>
</dbReference>
<evidence type="ECO:0000256" key="2">
    <source>
        <dbReference type="ARBA" id="ARBA00022963"/>
    </source>
</evidence>
<evidence type="ECO:0000256" key="5">
    <source>
        <dbReference type="PIRSR" id="PIRSR018169-1"/>
    </source>
</evidence>
<keyword evidence="1 4" id="KW-0378">Hydrolase</keyword>